<dbReference type="AlphaFoldDB" id="A0A8B2VN30"/>
<organism evidence="2 3">
    <name type="scientific">Cutibacterium acnes</name>
    <name type="common">Propionibacterium acnes</name>
    <dbReference type="NCBI Taxonomy" id="1747"/>
    <lineage>
        <taxon>Bacteria</taxon>
        <taxon>Bacillati</taxon>
        <taxon>Actinomycetota</taxon>
        <taxon>Actinomycetes</taxon>
        <taxon>Propionibacteriales</taxon>
        <taxon>Propionibacteriaceae</taxon>
        <taxon>Cutibacterium</taxon>
    </lineage>
</organism>
<evidence type="ECO:0000313" key="2">
    <source>
        <dbReference type="EMBL" id="PGF32628.1"/>
    </source>
</evidence>
<accession>A0A8B2VN30</accession>
<evidence type="ECO:0000313" key="1">
    <source>
        <dbReference type="EMBL" id="AXM07528.1"/>
    </source>
</evidence>
<gene>
    <name evidence="2" type="ORF">B1B09_11075</name>
    <name evidence="1" type="ORF">DXN06_10705</name>
</gene>
<name>A0A8B2VN30_CUTAC</name>
<proteinExistence type="predicted"/>
<sequence length="88" mass="9700">MEAGQYRMTADKSTVFTGSSTASERWCSAVCDARHTRARGSEGSDVTLRFPDLRDREVGTNEEFAPHAGTLWAYRTPTSGNLGRGRDE</sequence>
<protein>
    <submittedName>
        <fullName evidence="2">Uncharacterized protein</fullName>
    </submittedName>
</protein>
<dbReference type="Proteomes" id="UP000226191">
    <property type="component" value="Unassembled WGS sequence"/>
</dbReference>
<reference evidence="2 3" key="1">
    <citation type="submission" date="2017-02" db="EMBL/GenBank/DDBJ databases">
        <title>Prevalence of linear plasmids in Cutibacterium acnes isolates obtained from cancerous prostatic tissue.</title>
        <authorList>
            <person name="Davidsson S."/>
            <person name="Bruggemann H."/>
        </authorList>
    </citation>
    <scope>NUCLEOTIDE SEQUENCE [LARGE SCALE GENOMIC DNA]</scope>
    <source>
        <strain evidence="2 3">11-78</strain>
    </source>
</reference>
<reference evidence="1 4" key="2">
    <citation type="submission" date="2018-08" db="EMBL/GenBank/DDBJ databases">
        <title>Genome sequencing of Cutibacterium acnes KCOM 1315.</title>
        <authorList>
            <person name="Kook J.-K."/>
            <person name="Park S.-N."/>
            <person name="Lim Y.K."/>
        </authorList>
    </citation>
    <scope>NUCLEOTIDE SEQUENCE [LARGE SCALE GENOMIC DNA]</scope>
    <source>
        <strain evidence="1 4">KCOM 1315</strain>
    </source>
</reference>
<dbReference type="Proteomes" id="UP000256621">
    <property type="component" value="Chromosome"/>
</dbReference>
<evidence type="ECO:0000313" key="3">
    <source>
        <dbReference type="Proteomes" id="UP000226191"/>
    </source>
</evidence>
<dbReference type="EMBL" id="CP031442">
    <property type="protein sequence ID" value="AXM07528.1"/>
    <property type="molecule type" value="Genomic_DNA"/>
</dbReference>
<dbReference type="EMBL" id="MVCE01000005">
    <property type="protein sequence ID" value="PGF32628.1"/>
    <property type="molecule type" value="Genomic_DNA"/>
</dbReference>
<evidence type="ECO:0000313" key="4">
    <source>
        <dbReference type="Proteomes" id="UP000256621"/>
    </source>
</evidence>